<evidence type="ECO:0000313" key="1">
    <source>
        <dbReference type="EMBL" id="OAV59418.1"/>
    </source>
</evidence>
<name>A0A1B7LWL6_9MICC</name>
<sequence>MRPCSIQMPGIHIAQHVTLFIVVTAYAVEDFGQCANCIYDEWAFVEHDGLGLLRGARIGNFGSGG</sequence>
<comment type="caution">
    <text evidence="1">The sequence shown here is derived from an EMBL/GenBank/DDBJ whole genome shotgun (WGS) entry which is preliminary data.</text>
</comment>
<proteinExistence type="predicted"/>
<dbReference type="STRING" id="1837282.A6F49_16355"/>
<organism evidence="1 2">
    <name type="scientific">Enteractinococcus helveticum</name>
    <dbReference type="NCBI Taxonomy" id="1837282"/>
    <lineage>
        <taxon>Bacteria</taxon>
        <taxon>Bacillati</taxon>
        <taxon>Actinomycetota</taxon>
        <taxon>Actinomycetes</taxon>
        <taxon>Micrococcales</taxon>
        <taxon>Micrococcaceae</taxon>
    </lineage>
</organism>
<gene>
    <name evidence="1" type="ORF">A6F49_16355</name>
</gene>
<dbReference type="AlphaFoldDB" id="A0A1B7LWL6"/>
<keyword evidence="2" id="KW-1185">Reference proteome</keyword>
<dbReference type="EMBL" id="LXEY01000022">
    <property type="protein sequence ID" value="OAV59418.1"/>
    <property type="molecule type" value="Genomic_DNA"/>
</dbReference>
<reference evidence="1 2" key="1">
    <citation type="submission" date="2016-04" db="EMBL/GenBank/DDBJ databases">
        <title>First whole genome shotgun sequence of the bacterium Enteractinococcus sp. strain UASWS1574.</title>
        <authorList>
            <person name="Crovadore J."/>
            <person name="Chablais R."/>
            <person name="Lefort F."/>
        </authorList>
    </citation>
    <scope>NUCLEOTIDE SEQUENCE [LARGE SCALE GENOMIC DNA]</scope>
    <source>
        <strain evidence="1 2">UASWS1574</strain>
    </source>
</reference>
<accession>A0A1B7LWL6</accession>
<dbReference type="Proteomes" id="UP000078292">
    <property type="component" value="Unassembled WGS sequence"/>
</dbReference>
<protein>
    <submittedName>
        <fullName evidence="1">Uncharacterized protein</fullName>
    </submittedName>
</protein>
<evidence type="ECO:0000313" key="2">
    <source>
        <dbReference type="Proteomes" id="UP000078292"/>
    </source>
</evidence>